<evidence type="ECO:0000259" key="3">
    <source>
        <dbReference type="PROSITE" id="PS51186"/>
    </source>
</evidence>
<organism evidence="4 5">
    <name type="scientific">Levilactobacillus acidifarinae DSM 19394 = JCM 15949</name>
    <dbReference type="NCBI Taxonomy" id="1423715"/>
    <lineage>
        <taxon>Bacteria</taxon>
        <taxon>Bacillati</taxon>
        <taxon>Bacillota</taxon>
        <taxon>Bacilli</taxon>
        <taxon>Lactobacillales</taxon>
        <taxon>Lactobacillaceae</taxon>
        <taxon>Levilactobacillus</taxon>
    </lineage>
</organism>
<dbReference type="InterPro" id="IPR000182">
    <property type="entry name" value="GNAT_dom"/>
</dbReference>
<keyword evidence="5" id="KW-1185">Reference proteome</keyword>
<dbReference type="Gene3D" id="3.40.630.30">
    <property type="match status" value="1"/>
</dbReference>
<dbReference type="AlphaFoldDB" id="A0A0R1LIU3"/>
<dbReference type="PANTHER" id="PTHR43800">
    <property type="entry name" value="PEPTIDYL-LYSINE N-ACETYLTRANSFERASE YJAB"/>
    <property type="match status" value="1"/>
</dbReference>
<proteinExistence type="predicted"/>
<keyword evidence="1" id="KW-0808">Transferase</keyword>
<comment type="caution">
    <text evidence="4">The sequence shown here is derived from an EMBL/GenBank/DDBJ whole genome shotgun (WGS) entry which is preliminary data.</text>
</comment>
<protein>
    <recommendedName>
        <fullName evidence="3">N-acetyltransferase domain-containing protein</fullName>
    </recommendedName>
</protein>
<dbReference type="GO" id="GO:0016747">
    <property type="term" value="F:acyltransferase activity, transferring groups other than amino-acyl groups"/>
    <property type="evidence" value="ECO:0007669"/>
    <property type="project" value="InterPro"/>
</dbReference>
<reference evidence="4 5" key="1">
    <citation type="journal article" date="2015" name="Genome Announc.">
        <title>Expanding the biotechnology potential of lactobacilli through comparative genomics of 213 strains and associated genera.</title>
        <authorList>
            <person name="Sun Z."/>
            <person name="Harris H.M."/>
            <person name="McCann A."/>
            <person name="Guo C."/>
            <person name="Argimon S."/>
            <person name="Zhang W."/>
            <person name="Yang X."/>
            <person name="Jeffery I.B."/>
            <person name="Cooney J.C."/>
            <person name="Kagawa T.F."/>
            <person name="Liu W."/>
            <person name="Song Y."/>
            <person name="Salvetti E."/>
            <person name="Wrobel A."/>
            <person name="Rasinkangas P."/>
            <person name="Parkhill J."/>
            <person name="Rea M.C."/>
            <person name="O'Sullivan O."/>
            <person name="Ritari J."/>
            <person name="Douillard F.P."/>
            <person name="Paul Ross R."/>
            <person name="Yang R."/>
            <person name="Briner A.E."/>
            <person name="Felis G.E."/>
            <person name="de Vos W.M."/>
            <person name="Barrangou R."/>
            <person name="Klaenhammer T.R."/>
            <person name="Caufield P.W."/>
            <person name="Cui Y."/>
            <person name="Zhang H."/>
            <person name="O'Toole P.W."/>
        </authorList>
    </citation>
    <scope>NUCLEOTIDE SEQUENCE [LARGE SCALE GENOMIC DNA]</scope>
    <source>
        <strain evidence="4 5">DSM 19394</strain>
    </source>
</reference>
<name>A0A0R1LIU3_9LACO</name>
<dbReference type="SUPFAM" id="SSF55729">
    <property type="entry name" value="Acyl-CoA N-acyltransferases (Nat)"/>
    <property type="match status" value="1"/>
</dbReference>
<dbReference type="InterPro" id="IPR016181">
    <property type="entry name" value="Acyl_CoA_acyltransferase"/>
</dbReference>
<evidence type="ECO:0000256" key="2">
    <source>
        <dbReference type="ARBA" id="ARBA00023315"/>
    </source>
</evidence>
<dbReference type="Proteomes" id="UP000051955">
    <property type="component" value="Unassembled WGS sequence"/>
</dbReference>
<dbReference type="CDD" id="cd04301">
    <property type="entry name" value="NAT_SF"/>
    <property type="match status" value="1"/>
</dbReference>
<feature type="domain" description="N-acetyltransferase" evidence="3">
    <location>
        <begin position="5"/>
        <end position="171"/>
    </location>
</feature>
<keyword evidence="2" id="KW-0012">Acyltransferase</keyword>
<dbReference type="Pfam" id="PF00583">
    <property type="entry name" value="Acetyltransf_1"/>
    <property type="match status" value="1"/>
</dbReference>
<dbReference type="PATRIC" id="fig|1423715.3.peg.2353"/>
<evidence type="ECO:0000313" key="5">
    <source>
        <dbReference type="Proteomes" id="UP000051955"/>
    </source>
</evidence>
<sequence length="171" mass="19193">MGIQMKIREATARDVAEIARIHVTSWRVAYAGKLPRTVVAQHSLAQRQNLWQQRYQTDGVLVAEDNGEIVGFIAGGPQRRHADLEAPYPQEVYGLYVDPAQQHRGVGYQLWQARIAEWSAWTVDCLATNSGALRFYTRQGGQLVQAGEYLANQQTFPTRVLGFHQSVPEGD</sequence>
<evidence type="ECO:0000256" key="1">
    <source>
        <dbReference type="ARBA" id="ARBA00022679"/>
    </source>
</evidence>
<gene>
    <name evidence="4" type="ORF">FD25_GL002278</name>
</gene>
<evidence type="ECO:0000313" key="4">
    <source>
        <dbReference type="EMBL" id="KRK95822.1"/>
    </source>
</evidence>
<accession>A0A0R1LIU3</accession>
<dbReference type="PROSITE" id="PS51186">
    <property type="entry name" value="GNAT"/>
    <property type="match status" value="1"/>
</dbReference>
<dbReference type="STRING" id="1423715.FD25_GL002278"/>
<dbReference type="PANTHER" id="PTHR43800:SF1">
    <property type="entry name" value="PEPTIDYL-LYSINE N-ACETYLTRANSFERASE YJAB"/>
    <property type="match status" value="1"/>
</dbReference>
<dbReference type="EMBL" id="AZDV01000005">
    <property type="protein sequence ID" value="KRK95822.1"/>
    <property type="molecule type" value="Genomic_DNA"/>
</dbReference>